<protein>
    <submittedName>
        <fullName evidence="1">Uncharacterized protein</fullName>
    </submittedName>
</protein>
<evidence type="ECO:0000313" key="1">
    <source>
        <dbReference type="EMBL" id="KFA69525.1"/>
    </source>
</evidence>
<gene>
    <name evidence="1" type="ORF">S40285_10335</name>
</gene>
<organism evidence="1 2">
    <name type="scientific">Stachybotrys chlorohalonatus (strain IBT 40285)</name>
    <dbReference type="NCBI Taxonomy" id="1283841"/>
    <lineage>
        <taxon>Eukaryota</taxon>
        <taxon>Fungi</taxon>
        <taxon>Dikarya</taxon>
        <taxon>Ascomycota</taxon>
        <taxon>Pezizomycotina</taxon>
        <taxon>Sordariomycetes</taxon>
        <taxon>Hypocreomycetidae</taxon>
        <taxon>Hypocreales</taxon>
        <taxon>Stachybotryaceae</taxon>
        <taxon>Stachybotrys</taxon>
    </lineage>
</organism>
<dbReference type="AlphaFoldDB" id="A0A084QZZ0"/>
<name>A0A084QZZ0_STAC4</name>
<dbReference type="InParanoid" id="A0A084QZZ0"/>
<dbReference type="EMBL" id="KL659446">
    <property type="protein sequence ID" value="KFA69525.1"/>
    <property type="molecule type" value="Genomic_DNA"/>
</dbReference>
<reference evidence="1 2" key="1">
    <citation type="journal article" date="2014" name="BMC Genomics">
        <title>Comparative genome sequencing reveals chemotype-specific gene clusters in the toxigenic black mold Stachybotrys.</title>
        <authorList>
            <person name="Semeiks J."/>
            <person name="Borek D."/>
            <person name="Otwinowski Z."/>
            <person name="Grishin N.V."/>
        </authorList>
    </citation>
    <scope>NUCLEOTIDE SEQUENCE [LARGE SCALE GENOMIC DNA]</scope>
    <source>
        <strain evidence="1 2">IBT 40285</strain>
    </source>
</reference>
<proteinExistence type="predicted"/>
<evidence type="ECO:0000313" key="2">
    <source>
        <dbReference type="Proteomes" id="UP000028524"/>
    </source>
</evidence>
<sequence length="153" mass="17544">MSIEKRPGLVDESLREDLHSTLDTLYLDMKELNFLVTGIQSIPLNMTGEEEKRMEDEIANRLLKADARERVSISPSQTIKHHKPLLVIFQQQLIIFIISEEQTSKMFPGLLVTEYLNFMLVKATEDNWPAMADHIVKIQKNDVEEFGSITGTN</sequence>
<accession>A0A084QZZ0</accession>
<keyword evidence="2" id="KW-1185">Reference proteome</keyword>
<dbReference type="HOGENOM" id="CLU_1714502_0_0_1"/>
<dbReference type="OrthoDB" id="10487930at2759"/>
<dbReference type="Proteomes" id="UP000028524">
    <property type="component" value="Unassembled WGS sequence"/>
</dbReference>